<proteinExistence type="predicted"/>
<dbReference type="Proteomes" id="UP000193427">
    <property type="component" value="Chromosome"/>
</dbReference>
<evidence type="ECO:0000313" key="2">
    <source>
        <dbReference type="Proteomes" id="UP000193427"/>
    </source>
</evidence>
<keyword evidence="2" id="KW-1185">Reference proteome</keyword>
<dbReference type="InterPro" id="IPR050083">
    <property type="entry name" value="HtpX_protease"/>
</dbReference>
<dbReference type="AlphaFoldDB" id="A0A1W6L8M0"/>
<reference evidence="1 2" key="1">
    <citation type="submission" date="2016-04" db="EMBL/GenBank/DDBJ databases">
        <title>Complete genome sequence of natural rubber-degrading, novel Gram-negative bacterium, Rhizobacter gummiphilus strain NS21.</title>
        <authorList>
            <person name="Tabata M."/>
            <person name="Kasai D."/>
            <person name="Fukuda M."/>
        </authorList>
    </citation>
    <scope>NUCLEOTIDE SEQUENCE [LARGE SCALE GENOMIC DNA]</scope>
    <source>
        <strain evidence="1 2">NS21</strain>
    </source>
</reference>
<organism evidence="1 2">
    <name type="scientific">Piscinibacter gummiphilus</name>
    <dbReference type="NCBI Taxonomy" id="946333"/>
    <lineage>
        <taxon>Bacteria</taxon>
        <taxon>Pseudomonadati</taxon>
        <taxon>Pseudomonadota</taxon>
        <taxon>Betaproteobacteria</taxon>
        <taxon>Burkholderiales</taxon>
        <taxon>Sphaerotilaceae</taxon>
        <taxon>Piscinibacter</taxon>
    </lineage>
</organism>
<evidence type="ECO:0000313" key="1">
    <source>
        <dbReference type="EMBL" id="ARN20564.1"/>
    </source>
</evidence>
<dbReference type="PANTHER" id="PTHR43221:SF1">
    <property type="entry name" value="PROTEASE HTPX"/>
    <property type="match status" value="1"/>
</dbReference>
<dbReference type="OrthoDB" id="271491at2"/>
<dbReference type="RefSeq" id="WP_085750841.1">
    <property type="nucleotide sequence ID" value="NZ_BSPR01000023.1"/>
</dbReference>
<dbReference type="PANTHER" id="PTHR43221">
    <property type="entry name" value="PROTEASE HTPX"/>
    <property type="match status" value="1"/>
</dbReference>
<sequence>MSDETSSGLPELMPLPYHDQVVRYLRTEEPDVWRWACSAQAREEHAAEVRASLLKETYRLDAEAHQELHALCAAAAGALGLDVPVTLYQAGDGRMNAALYYLPGEAHVVLQGPVLERLKGPELQALLGHELAHHLLWSRDGGIYHAADRILTATVNDPRAGDSHRQTARRFALYTELFADRGGAVACGDLSAAVAALVKVQTGLSGVSAASYLRQADEVCGPAATVSGATTHPEEFVRARALRLWCERDPDADAWTASVLQGPLATATLDLVGQQRLTNLTERVVGQLLKPRCLRSDGLLAHARQFFPGFVPADADDAPLAADVAAAPGVHAYVSAVLMDFSVADRGLDDVPLAAAFDLARRLGVAETFERDVSKDLRVPKRRLAKLRQDAARLLAEAEAAHG</sequence>
<dbReference type="KEGG" id="rgu:A4W93_12040"/>
<name>A0A1W6L8M0_9BURK</name>
<gene>
    <name evidence="1" type="ORF">A4W93_12040</name>
</gene>
<dbReference type="STRING" id="946333.A4W93_12040"/>
<accession>A0A1W6L8M0</accession>
<protein>
    <submittedName>
        <fullName evidence="1">Uncharacterized protein</fullName>
    </submittedName>
</protein>
<dbReference type="EMBL" id="CP015118">
    <property type="protein sequence ID" value="ARN20564.1"/>
    <property type="molecule type" value="Genomic_DNA"/>
</dbReference>
<dbReference type="Gene3D" id="3.30.2010.10">
    <property type="entry name" value="Metalloproteases ('zincins'), catalytic domain"/>
    <property type="match status" value="1"/>
</dbReference>